<comment type="caution">
    <text evidence="2">The sequence shown here is derived from an EMBL/GenBank/DDBJ whole genome shotgun (WGS) entry which is preliminary data.</text>
</comment>
<feature type="transmembrane region" description="Helical" evidence="1">
    <location>
        <begin position="106"/>
        <end position="130"/>
    </location>
</feature>
<dbReference type="EMBL" id="JBAMZK010000033">
    <property type="protein sequence ID" value="KAL0497962.1"/>
    <property type="molecule type" value="Genomic_DNA"/>
</dbReference>
<feature type="transmembrane region" description="Helical" evidence="1">
    <location>
        <begin position="136"/>
        <end position="158"/>
    </location>
</feature>
<evidence type="ECO:0000313" key="2">
    <source>
        <dbReference type="EMBL" id="KAL0497962.1"/>
    </source>
</evidence>
<sequence length="189" mass="20689">MTTESFTAAPSKSPRKSLVVVLKDARRHLYVVYAFFNHHNVATLLPPSSPWHLHHSSRHFFPFSSHIPLSPPTLPCRSFGFSPFPLIELAFLLLSSPHCPIFHTRVFHSAMSAMQLLIVALAACVSLAAAKSKEEFPLVWVCLGITVVGVIVALFVAYKRPDELHLPGSVVMTAVESAPGNGKVSDEPI</sequence>
<dbReference type="AlphaFoldDB" id="A0AAW3A1D5"/>
<gene>
    <name evidence="2" type="ORF">Q4I31_006265</name>
</gene>
<accession>A0AAW3A1D5</accession>
<keyword evidence="3" id="KW-1185">Reference proteome</keyword>
<organism evidence="2 3">
    <name type="scientific">Leishmania lindenbergi</name>
    <dbReference type="NCBI Taxonomy" id="651832"/>
    <lineage>
        <taxon>Eukaryota</taxon>
        <taxon>Discoba</taxon>
        <taxon>Euglenozoa</taxon>
        <taxon>Kinetoplastea</taxon>
        <taxon>Metakinetoplastina</taxon>
        <taxon>Trypanosomatida</taxon>
        <taxon>Trypanosomatidae</taxon>
        <taxon>Leishmaniinae</taxon>
        <taxon>Leishmania</taxon>
    </lineage>
</organism>
<protein>
    <submittedName>
        <fullName evidence="2">Uncharacterized protein</fullName>
    </submittedName>
</protein>
<keyword evidence="1" id="KW-1133">Transmembrane helix</keyword>
<dbReference type="Proteomes" id="UP001500131">
    <property type="component" value="Unassembled WGS sequence"/>
</dbReference>
<name>A0AAW3A1D5_9TRYP</name>
<proteinExistence type="predicted"/>
<reference evidence="2 3" key="1">
    <citation type="submission" date="2024-02" db="EMBL/GenBank/DDBJ databases">
        <title>FIRST GENOME SEQUENCES OF Leishmania (Viannia) shawi, Leishmania (Viannia) lindenbergi AND Leishmania (Viannia) utingensis.</title>
        <authorList>
            <person name="Resadore F."/>
            <person name="Custodio M.G.F."/>
            <person name="Boite M.C."/>
            <person name="Cupolillo E."/>
            <person name="Ferreira G.E.M."/>
        </authorList>
    </citation>
    <scope>NUCLEOTIDE SEQUENCE [LARGE SCALE GENOMIC DNA]</scope>
    <source>
        <strain evidence="2 3">MHOM/BR/1966/M15733</strain>
    </source>
</reference>
<evidence type="ECO:0000313" key="3">
    <source>
        <dbReference type="Proteomes" id="UP001500131"/>
    </source>
</evidence>
<keyword evidence="1" id="KW-0812">Transmembrane</keyword>
<keyword evidence="1" id="KW-0472">Membrane</keyword>
<evidence type="ECO:0000256" key="1">
    <source>
        <dbReference type="SAM" id="Phobius"/>
    </source>
</evidence>